<comment type="caution">
    <text evidence="1">The sequence shown here is derived from an EMBL/GenBank/DDBJ whole genome shotgun (WGS) entry which is preliminary data.</text>
</comment>
<name>A0A8E2VG40_9RHOB</name>
<sequence length="124" mass="14081">MAFTLSANVIGALNAQQQRDSDLRFARDIRAFRPDPVRHVSDPELAEIVRLSREAARGFGLRDDRLVARFVMVDALIAPGWHRDPQVVAHFRDASGSPEAKAGDLFQLIRISLRQYGREAEVWW</sequence>
<accession>A0A8E2VG40</accession>
<evidence type="ECO:0000313" key="1">
    <source>
        <dbReference type="EMBL" id="PTW39740.1"/>
    </source>
</evidence>
<dbReference type="EMBL" id="QAYC01000026">
    <property type="protein sequence ID" value="PTW39740.1"/>
    <property type="molecule type" value="Genomic_DNA"/>
</dbReference>
<proteinExistence type="predicted"/>
<keyword evidence="2" id="KW-1185">Reference proteome</keyword>
<dbReference type="Proteomes" id="UP000244037">
    <property type="component" value="Unassembled WGS sequence"/>
</dbReference>
<protein>
    <submittedName>
        <fullName evidence="1">Uncharacterized protein</fullName>
    </submittedName>
</protein>
<evidence type="ECO:0000313" key="2">
    <source>
        <dbReference type="Proteomes" id="UP000244037"/>
    </source>
</evidence>
<gene>
    <name evidence="1" type="ORF">C8N38_1261</name>
</gene>
<reference evidence="1 2" key="1">
    <citation type="submission" date="2018-04" db="EMBL/GenBank/DDBJ databases">
        <title>Genomic Encyclopedia of Archaeal and Bacterial Type Strains, Phase II (KMG-II): from individual species to whole genera.</title>
        <authorList>
            <person name="Goeker M."/>
        </authorList>
    </citation>
    <scope>NUCLEOTIDE SEQUENCE [LARGE SCALE GENOMIC DNA]</scope>
    <source>
        <strain evidence="1 2">DSM 19783</strain>
    </source>
</reference>
<dbReference type="AlphaFoldDB" id="A0A8E2VG40"/>
<organism evidence="1 2">
    <name type="scientific">Rhodovulum kholense</name>
    <dbReference type="NCBI Taxonomy" id="453584"/>
    <lineage>
        <taxon>Bacteria</taxon>
        <taxon>Pseudomonadati</taxon>
        <taxon>Pseudomonadota</taxon>
        <taxon>Alphaproteobacteria</taxon>
        <taxon>Rhodobacterales</taxon>
        <taxon>Paracoccaceae</taxon>
        <taxon>Rhodovulum</taxon>
    </lineage>
</organism>
<dbReference type="RefSeq" id="WP_108028873.1">
    <property type="nucleotide sequence ID" value="NZ_QAYC01000026.1"/>
</dbReference>